<sequence length="268" mass="29811">MFFGTCVNWRDTVTHALYAQAHASLNSAIAPLATSVRMKASAITVEDWGKLAQQWRNSYKEFTKSLATDPTLPWKTVDDHPLEAPKKLLADDQWRLEGLWTDDKVREVSLIRHRLVPWPDSSPGIKALNKLFCTVTLGNGNLSLLGDLKNHGAMDFMHIFSAELFGSYKPSPKVYLGAVEKLSLKPHECAMVAAHLGDLKAAKSLDIQAIYVERALEDDWDEEAVEKARSEGWVDLWVPLGEEGFVTVAEKLGIDVSTNVRTKHSLSG</sequence>
<evidence type="ECO:0000313" key="3">
    <source>
        <dbReference type="Proteomes" id="UP000800200"/>
    </source>
</evidence>
<organism evidence="2 3">
    <name type="scientific">Zopfia rhizophila CBS 207.26</name>
    <dbReference type="NCBI Taxonomy" id="1314779"/>
    <lineage>
        <taxon>Eukaryota</taxon>
        <taxon>Fungi</taxon>
        <taxon>Dikarya</taxon>
        <taxon>Ascomycota</taxon>
        <taxon>Pezizomycotina</taxon>
        <taxon>Dothideomycetes</taxon>
        <taxon>Dothideomycetes incertae sedis</taxon>
        <taxon>Zopfiaceae</taxon>
        <taxon>Zopfia</taxon>
    </lineage>
</organism>
<dbReference type="Proteomes" id="UP000800200">
    <property type="component" value="Unassembled WGS sequence"/>
</dbReference>
<dbReference type="AlphaFoldDB" id="A0A6A6EV84"/>
<accession>A0A6A6EV84</accession>
<reference evidence="2" key="1">
    <citation type="journal article" date="2020" name="Stud. Mycol.">
        <title>101 Dothideomycetes genomes: a test case for predicting lifestyles and emergence of pathogens.</title>
        <authorList>
            <person name="Haridas S."/>
            <person name="Albert R."/>
            <person name="Binder M."/>
            <person name="Bloem J."/>
            <person name="Labutti K."/>
            <person name="Salamov A."/>
            <person name="Andreopoulos B."/>
            <person name="Baker S."/>
            <person name="Barry K."/>
            <person name="Bills G."/>
            <person name="Bluhm B."/>
            <person name="Cannon C."/>
            <person name="Castanera R."/>
            <person name="Culley D."/>
            <person name="Daum C."/>
            <person name="Ezra D."/>
            <person name="Gonzalez J."/>
            <person name="Henrissat B."/>
            <person name="Kuo A."/>
            <person name="Liang C."/>
            <person name="Lipzen A."/>
            <person name="Lutzoni F."/>
            <person name="Magnuson J."/>
            <person name="Mondo S."/>
            <person name="Nolan M."/>
            <person name="Ohm R."/>
            <person name="Pangilinan J."/>
            <person name="Park H.-J."/>
            <person name="Ramirez L."/>
            <person name="Alfaro M."/>
            <person name="Sun H."/>
            <person name="Tritt A."/>
            <person name="Yoshinaga Y."/>
            <person name="Zwiers L.-H."/>
            <person name="Turgeon B."/>
            <person name="Goodwin S."/>
            <person name="Spatafora J."/>
            <person name="Crous P."/>
            <person name="Grigoriev I."/>
        </authorList>
    </citation>
    <scope>NUCLEOTIDE SEQUENCE</scope>
    <source>
        <strain evidence="2">CBS 207.26</strain>
    </source>
</reference>
<dbReference type="InterPro" id="IPR023198">
    <property type="entry name" value="PGP-like_dom2"/>
</dbReference>
<dbReference type="InterPro" id="IPR006439">
    <property type="entry name" value="HAD-SF_hydro_IA"/>
</dbReference>
<dbReference type="InterPro" id="IPR036412">
    <property type="entry name" value="HAD-like_sf"/>
</dbReference>
<dbReference type="PANTHER" id="PTHR43316:SF3">
    <property type="entry name" value="HALOACID DEHALOGENASE, TYPE II (AFU_ORTHOLOGUE AFUA_2G07750)-RELATED"/>
    <property type="match status" value="1"/>
</dbReference>
<evidence type="ECO:0008006" key="4">
    <source>
        <dbReference type="Google" id="ProtNLM"/>
    </source>
</evidence>
<dbReference type="PANTHER" id="PTHR43316">
    <property type="entry name" value="HYDROLASE, HALOACID DELAHOGENASE-RELATED"/>
    <property type="match status" value="1"/>
</dbReference>
<dbReference type="EMBL" id="ML994610">
    <property type="protein sequence ID" value="KAF2195191.1"/>
    <property type="molecule type" value="Genomic_DNA"/>
</dbReference>
<dbReference type="InterPro" id="IPR051540">
    <property type="entry name" value="S-2-haloacid_dehalogenase"/>
</dbReference>
<evidence type="ECO:0000256" key="1">
    <source>
        <dbReference type="ARBA" id="ARBA00022801"/>
    </source>
</evidence>
<dbReference type="Pfam" id="PF00702">
    <property type="entry name" value="Hydrolase"/>
    <property type="match status" value="1"/>
</dbReference>
<keyword evidence="3" id="KW-1185">Reference proteome</keyword>
<dbReference type="GO" id="GO:0016791">
    <property type="term" value="F:phosphatase activity"/>
    <property type="evidence" value="ECO:0007669"/>
    <property type="project" value="UniProtKB-ARBA"/>
</dbReference>
<dbReference type="SUPFAM" id="SSF56784">
    <property type="entry name" value="HAD-like"/>
    <property type="match status" value="1"/>
</dbReference>
<gene>
    <name evidence="2" type="ORF">K469DRAFT_743817</name>
</gene>
<proteinExistence type="predicted"/>
<dbReference type="Gene3D" id="3.40.50.1000">
    <property type="entry name" value="HAD superfamily/HAD-like"/>
    <property type="match status" value="1"/>
</dbReference>
<dbReference type="OrthoDB" id="40579at2759"/>
<evidence type="ECO:0000313" key="2">
    <source>
        <dbReference type="EMBL" id="KAF2195191.1"/>
    </source>
</evidence>
<protein>
    <recommendedName>
        <fullName evidence="4">Haloacid dehalogenase</fullName>
    </recommendedName>
</protein>
<name>A0A6A6EV84_9PEZI</name>
<dbReference type="Gene3D" id="1.10.150.240">
    <property type="entry name" value="Putative phosphatase, domain 2"/>
    <property type="match status" value="1"/>
</dbReference>
<dbReference type="NCBIfam" id="TIGR01493">
    <property type="entry name" value="HAD-SF-IA-v2"/>
    <property type="match status" value="1"/>
</dbReference>
<dbReference type="InterPro" id="IPR023214">
    <property type="entry name" value="HAD_sf"/>
</dbReference>
<keyword evidence="1" id="KW-0378">Hydrolase</keyword>